<dbReference type="Proteomes" id="UP000256964">
    <property type="component" value="Unassembled WGS sequence"/>
</dbReference>
<feature type="transmembrane region" description="Helical" evidence="1">
    <location>
        <begin position="24"/>
        <end position="42"/>
    </location>
</feature>
<keyword evidence="1" id="KW-0472">Membrane</keyword>
<proteinExistence type="predicted"/>
<name>A0A371DA11_9APHY</name>
<feature type="transmembrane region" description="Helical" evidence="1">
    <location>
        <begin position="54"/>
        <end position="77"/>
    </location>
</feature>
<gene>
    <name evidence="2" type="ORF">OH76DRAFT_551589</name>
</gene>
<evidence type="ECO:0000313" key="3">
    <source>
        <dbReference type="Proteomes" id="UP000256964"/>
    </source>
</evidence>
<dbReference type="AlphaFoldDB" id="A0A371DA11"/>
<keyword evidence="3" id="KW-1185">Reference proteome</keyword>
<accession>A0A371DA11</accession>
<organism evidence="2 3">
    <name type="scientific">Lentinus brumalis</name>
    <dbReference type="NCBI Taxonomy" id="2498619"/>
    <lineage>
        <taxon>Eukaryota</taxon>
        <taxon>Fungi</taxon>
        <taxon>Dikarya</taxon>
        <taxon>Basidiomycota</taxon>
        <taxon>Agaricomycotina</taxon>
        <taxon>Agaricomycetes</taxon>
        <taxon>Polyporales</taxon>
        <taxon>Polyporaceae</taxon>
        <taxon>Lentinus</taxon>
    </lineage>
</organism>
<dbReference type="EMBL" id="KZ857406">
    <property type="protein sequence ID" value="RDX49366.1"/>
    <property type="molecule type" value="Genomic_DNA"/>
</dbReference>
<sequence>MRALQATFWLPARRVPPISPRACLLWGFVLGLVHYYLPTYLRNNPPSLTIVYRYMYVLRTCCAPSVLFLFVILFVVVPSAVSSCCYTYRDFERLFLAVLVALVWFNRSRWGAWCGCANIPFVTVQRTRTARACVQSGERDVLDYLSMVRWV</sequence>
<keyword evidence="1" id="KW-0812">Transmembrane</keyword>
<evidence type="ECO:0000256" key="1">
    <source>
        <dbReference type="SAM" id="Phobius"/>
    </source>
</evidence>
<protein>
    <submittedName>
        <fullName evidence="2">Uncharacterized protein</fullName>
    </submittedName>
</protein>
<keyword evidence="1" id="KW-1133">Transmembrane helix</keyword>
<evidence type="ECO:0000313" key="2">
    <source>
        <dbReference type="EMBL" id="RDX49366.1"/>
    </source>
</evidence>
<reference evidence="2 3" key="1">
    <citation type="journal article" date="2018" name="Biotechnol. Biofuels">
        <title>Integrative visual omics of the white-rot fungus Polyporus brumalis exposes the biotechnological potential of its oxidative enzymes for delignifying raw plant biomass.</title>
        <authorList>
            <person name="Miyauchi S."/>
            <person name="Rancon A."/>
            <person name="Drula E."/>
            <person name="Hage H."/>
            <person name="Chaduli D."/>
            <person name="Favel A."/>
            <person name="Grisel S."/>
            <person name="Henrissat B."/>
            <person name="Herpoel-Gimbert I."/>
            <person name="Ruiz-Duenas F.J."/>
            <person name="Chevret D."/>
            <person name="Hainaut M."/>
            <person name="Lin J."/>
            <person name="Wang M."/>
            <person name="Pangilinan J."/>
            <person name="Lipzen A."/>
            <person name="Lesage-Meessen L."/>
            <person name="Navarro D."/>
            <person name="Riley R."/>
            <person name="Grigoriev I.V."/>
            <person name="Zhou S."/>
            <person name="Raouche S."/>
            <person name="Rosso M.N."/>
        </authorList>
    </citation>
    <scope>NUCLEOTIDE SEQUENCE [LARGE SCALE GENOMIC DNA]</scope>
    <source>
        <strain evidence="2 3">BRFM 1820</strain>
    </source>
</reference>